<keyword evidence="2" id="KW-1185">Reference proteome</keyword>
<comment type="caution">
    <text evidence="1">The sequence shown here is derived from an EMBL/GenBank/DDBJ whole genome shotgun (WGS) entry which is preliminary data.</text>
</comment>
<name>A0AAE4ASL5_9HYPH</name>
<sequence>MDPFIKEVWSPIIHDLKQAQMSILNFAQDLSYLLVDGGDTINVPNIYTNVFSVQTQSTEGAGVVDESPAPANKTLDVNTHKYIAFVIGKKTMKQISRLYPLNEKYAEQARDLLIAAVETSLFALVSSLTTTDVGSGTTAVSDLTVRSSINTLTNTDGSVFELSKMAFFFHPTVYWMQLLGISKYYEKQKSGMQPVKDGNFGADAVSESYMGRLYGIPLYVSPRVPVAATVVSNMLLHEDAFAFAMHTDGENGIDIATDYLVQNLAWLTVVDIIYGVACLRPGAGVTILADEEESVADDES</sequence>
<protein>
    <recommendedName>
        <fullName evidence="3">Capsid protein</fullName>
    </recommendedName>
</protein>
<organism evidence="1 2">
    <name type="scientific">Amorphus orientalis</name>
    <dbReference type="NCBI Taxonomy" id="649198"/>
    <lineage>
        <taxon>Bacteria</taxon>
        <taxon>Pseudomonadati</taxon>
        <taxon>Pseudomonadota</taxon>
        <taxon>Alphaproteobacteria</taxon>
        <taxon>Hyphomicrobiales</taxon>
        <taxon>Amorphaceae</taxon>
        <taxon>Amorphus</taxon>
    </lineage>
</organism>
<dbReference type="EMBL" id="JAUSUL010000002">
    <property type="protein sequence ID" value="MDQ0316406.1"/>
    <property type="molecule type" value="Genomic_DNA"/>
</dbReference>
<dbReference type="RefSeq" id="WP_306886226.1">
    <property type="nucleotide sequence ID" value="NZ_JAUSUL010000002.1"/>
</dbReference>
<accession>A0AAE4ASL5</accession>
<proteinExistence type="predicted"/>
<evidence type="ECO:0000313" key="1">
    <source>
        <dbReference type="EMBL" id="MDQ0316406.1"/>
    </source>
</evidence>
<dbReference type="AlphaFoldDB" id="A0AAE4ASL5"/>
<gene>
    <name evidence="1" type="ORF">J2S73_002863</name>
</gene>
<reference evidence="1" key="1">
    <citation type="submission" date="2023-07" db="EMBL/GenBank/DDBJ databases">
        <title>Genomic Encyclopedia of Type Strains, Phase IV (KMG-IV): sequencing the most valuable type-strain genomes for metagenomic binning, comparative biology and taxonomic classification.</title>
        <authorList>
            <person name="Goeker M."/>
        </authorList>
    </citation>
    <scope>NUCLEOTIDE SEQUENCE</scope>
    <source>
        <strain evidence="1">DSM 21202</strain>
    </source>
</reference>
<evidence type="ECO:0008006" key="3">
    <source>
        <dbReference type="Google" id="ProtNLM"/>
    </source>
</evidence>
<dbReference type="Proteomes" id="UP001229244">
    <property type="component" value="Unassembled WGS sequence"/>
</dbReference>
<evidence type="ECO:0000313" key="2">
    <source>
        <dbReference type="Proteomes" id="UP001229244"/>
    </source>
</evidence>